<dbReference type="GO" id="GO:0003700">
    <property type="term" value="F:DNA-binding transcription factor activity"/>
    <property type="evidence" value="ECO:0007669"/>
    <property type="project" value="TreeGrafter"/>
</dbReference>
<reference evidence="6 7" key="1">
    <citation type="submission" date="2019-03" db="EMBL/GenBank/DDBJ databases">
        <title>Genomic Encyclopedia of Type Strains, Phase IV (KMG-IV): sequencing the most valuable type-strain genomes for metagenomic binning, comparative biology and taxonomic classification.</title>
        <authorList>
            <person name="Goeker M."/>
        </authorList>
    </citation>
    <scope>NUCLEOTIDE SEQUENCE [LARGE SCALE GENOMIC DNA]</scope>
    <source>
        <strain evidence="6 7">DSM 25082</strain>
    </source>
</reference>
<dbReference type="GO" id="GO:0005829">
    <property type="term" value="C:cytosol"/>
    <property type="evidence" value="ECO:0007669"/>
    <property type="project" value="TreeGrafter"/>
</dbReference>
<comment type="caution">
    <text evidence="6">The sequence shown here is derived from an EMBL/GenBank/DDBJ whole genome shotgun (WGS) entry which is preliminary data.</text>
</comment>
<dbReference type="SUPFAM" id="SSF51206">
    <property type="entry name" value="cAMP-binding domain-like"/>
    <property type="match status" value="1"/>
</dbReference>
<dbReference type="CDD" id="cd00038">
    <property type="entry name" value="CAP_ED"/>
    <property type="match status" value="1"/>
</dbReference>
<dbReference type="InterPro" id="IPR036388">
    <property type="entry name" value="WH-like_DNA-bd_sf"/>
</dbReference>
<evidence type="ECO:0000256" key="3">
    <source>
        <dbReference type="ARBA" id="ARBA00023163"/>
    </source>
</evidence>
<dbReference type="SMART" id="SM00419">
    <property type="entry name" value="HTH_CRP"/>
    <property type="match status" value="1"/>
</dbReference>
<dbReference type="GO" id="GO:0003677">
    <property type="term" value="F:DNA binding"/>
    <property type="evidence" value="ECO:0007669"/>
    <property type="project" value="UniProtKB-KW"/>
</dbReference>
<dbReference type="SMART" id="SM00100">
    <property type="entry name" value="cNMP"/>
    <property type="match status" value="1"/>
</dbReference>
<dbReference type="RefSeq" id="WP_133604195.1">
    <property type="nucleotide sequence ID" value="NZ_JAUFPJ010000007.1"/>
</dbReference>
<dbReference type="InterPro" id="IPR036390">
    <property type="entry name" value="WH_DNA-bd_sf"/>
</dbReference>
<dbReference type="PANTHER" id="PTHR24567">
    <property type="entry name" value="CRP FAMILY TRANSCRIPTIONAL REGULATORY PROTEIN"/>
    <property type="match status" value="1"/>
</dbReference>
<name>A0A4R6MZ30_9BURK</name>
<dbReference type="InterPro" id="IPR018490">
    <property type="entry name" value="cNMP-bd_dom_sf"/>
</dbReference>
<dbReference type="Pfam" id="PF00027">
    <property type="entry name" value="cNMP_binding"/>
    <property type="match status" value="1"/>
</dbReference>
<proteinExistence type="predicted"/>
<keyword evidence="1" id="KW-0805">Transcription regulation</keyword>
<organism evidence="6 7">
    <name type="scientific">Roseateles asaccharophilus</name>
    <dbReference type="NCBI Taxonomy" id="582607"/>
    <lineage>
        <taxon>Bacteria</taxon>
        <taxon>Pseudomonadati</taxon>
        <taxon>Pseudomonadota</taxon>
        <taxon>Betaproteobacteria</taxon>
        <taxon>Burkholderiales</taxon>
        <taxon>Sphaerotilaceae</taxon>
        <taxon>Roseateles</taxon>
    </lineage>
</organism>
<evidence type="ECO:0000259" key="5">
    <source>
        <dbReference type="PROSITE" id="PS51063"/>
    </source>
</evidence>
<dbReference type="PANTHER" id="PTHR24567:SF74">
    <property type="entry name" value="HTH-TYPE TRANSCRIPTIONAL REGULATOR ARCR"/>
    <property type="match status" value="1"/>
</dbReference>
<dbReference type="PROSITE" id="PS50042">
    <property type="entry name" value="CNMP_BINDING_3"/>
    <property type="match status" value="1"/>
</dbReference>
<keyword evidence="7" id="KW-1185">Reference proteome</keyword>
<evidence type="ECO:0000313" key="6">
    <source>
        <dbReference type="EMBL" id="TDP07914.1"/>
    </source>
</evidence>
<dbReference type="AlphaFoldDB" id="A0A4R6MZ30"/>
<dbReference type="InterPro" id="IPR012318">
    <property type="entry name" value="HTH_CRP"/>
</dbReference>
<dbReference type="OrthoDB" id="6881322at2"/>
<evidence type="ECO:0000259" key="4">
    <source>
        <dbReference type="PROSITE" id="PS50042"/>
    </source>
</evidence>
<dbReference type="EMBL" id="SNXE01000006">
    <property type="protein sequence ID" value="TDP07914.1"/>
    <property type="molecule type" value="Genomic_DNA"/>
</dbReference>
<dbReference type="SUPFAM" id="SSF46785">
    <property type="entry name" value="Winged helix' DNA-binding domain"/>
    <property type="match status" value="1"/>
</dbReference>
<gene>
    <name evidence="6" type="ORF">DFR39_106178</name>
</gene>
<sequence length="243" mass="26014">MHLPAPSSALSPAEETLMRGHPWFAACAPQLQEQLLRAGRRVSLGAGQALFERGDRPEGLCCVLSGALQVGAAQADGRPSLLAWLEPGQWFGEISLLDGRPRTHDAVAEGASQVWLVPHTGLQAWLDQHPACWRDLAVLACTKLRLSFEVLEDIARLPLPQRLAKRLLLLDQGYGQRAPGGTPRPLRLPQEQLALMLGVSRQSVSKALQALAAQGLLALGYGEIELLDRAALQALGEAAGEGA</sequence>
<dbReference type="Proteomes" id="UP000295357">
    <property type="component" value="Unassembled WGS sequence"/>
</dbReference>
<dbReference type="InterPro" id="IPR014710">
    <property type="entry name" value="RmlC-like_jellyroll"/>
</dbReference>
<keyword evidence="3" id="KW-0804">Transcription</keyword>
<evidence type="ECO:0000313" key="7">
    <source>
        <dbReference type="Proteomes" id="UP000295357"/>
    </source>
</evidence>
<dbReference type="InterPro" id="IPR000595">
    <property type="entry name" value="cNMP-bd_dom"/>
</dbReference>
<keyword evidence="2" id="KW-0238">DNA-binding</keyword>
<feature type="domain" description="HTH crp-type" evidence="5">
    <location>
        <begin position="157"/>
        <end position="230"/>
    </location>
</feature>
<dbReference type="InterPro" id="IPR050397">
    <property type="entry name" value="Env_Response_Regulators"/>
</dbReference>
<feature type="domain" description="Cyclic nucleotide-binding" evidence="4">
    <location>
        <begin position="23"/>
        <end position="126"/>
    </location>
</feature>
<dbReference type="Gene3D" id="2.60.120.10">
    <property type="entry name" value="Jelly Rolls"/>
    <property type="match status" value="1"/>
</dbReference>
<dbReference type="Pfam" id="PF13545">
    <property type="entry name" value="HTH_Crp_2"/>
    <property type="match status" value="1"/>
</dbReference>
<dbReference type="PROSITE" id="PS51063">
    <property type="entry name" value="HTH_CRP_2"/>
    <property type="match status" value="1"/>
</dbReference>
<accession>A0A4R6MZ30</accession>
<protein>
    <submittedName>
        <fullName evidence="6">Crp/Fnr family transcriptional regulator</fullName>
    </submittedName>
</protein>
<evidence type="ECO:0000256" key="2">
    <source>
        <dbReference type="ARBA" id="ARBA00023125"/>
    </source>
</evidence>
<dbReference type="Gene3D" id="1.10.10.10">
    <property type="entry name" value="Winged helix-like DNA-binding domain superfamily/Winged helix DNA-binding domain"/>
    <property type="match status" value="1"/>
</dbReference>
<evidence type="ECO:0000256" key="1">
    <source>
        <dbReference type="ARBA" id="ARBA00023015"/>
    </source>
</evidence>